<dbReference type="InterPro" id="IPR015422">
    <property type="entry name" value="PyrdxlP-dep_Trfase_small"/>
</dbReference>
<dbReference type="EMBL" id="CP002780">
    <property type="protein sequence ID" value="AEG60089.1"/>
    <property type="molecule type" value="Genomic_DNA"/>
</dbReference>
<dbReference type="KEGG" id="dru:Desru_1826"/>
<dbReference type="GO" id="GO:0008483">
    <property type="term" value="F:transaminase activity"/>
    <property type="evidence" value="ECO:0007669"/>
    <property type="project" value="UniProtKB-KW"/>
</dbReference>
<keyword evidence="2" id="KW-0032">Aminotransferase</keyword>
<dbReference type="GO" id="GO:0030170">
    <property type="term" value="F:pyridoxal phosphate binding"/>
    <property type="evidence" value="ECO:0007669"/>
    <property type="project" value="InterPro"/>
</dbReference>
<dbReference type="Gene3D" id="3.40.640.10">
    <property type="entry name" value="Type I PLP-dependent aspartate aminotransferase-like (Major domain)"/>
    <property type="match status" value="1"/>
</dbReference>
<organism evidence="2 3">
    <name type="scientific">Desulforamulus ruminis (strain ATCC 23193 / DSM 2154 / NCIMB 8452 / DL)</name>
    <name type="common">Desulfotomaculum ruminis</name>
    <dbReference type="NCBI Taxonomy" id="696281"/>
    <lineage>
        <taxon>Bacteria</taxon>
        <taxon>Bacillati</taxon>
        <taxon>Bacillota</taxon>
        <taxon>Clostridia</taxon>
        <taxon>Eubacteriales</taxon>
        <taxon>Peptococcaceae</taxon>
        <taxon>Desulforamulus</taxon>
    </lineage>
</organism>
<dbReference type="SUPFAM" id="SSF53383">
    <property type="entry name" value="PLP-dependent transferases"/>
    <property type="match status" value="1"/>
</dbReference>
<dbReference type="Pfam" id="PF00155">
    <property type="entry name" value="Aminotran_1_2"/>
    <property type="match status" value="1"/>
</dbReference>
<gene>
    <name evidence="2" type="ordered locus">Desru_1826</name>
</gene>
<evidence type="ECO:0000313" key="2">
    <source>
        <dbReference type="EMBL" id="AEG60089.1"/>
    </source>
</evidence>
<accession>F6DU14</accession>
<dbReference type="InterPro" id="IPR004839">
    <property type="entry name" value="Aminotransferase_I/II_large"/>
</dbReference>
<reference evidence="3" key="1">
    <citation type="submission" date="2011-05" db="EMBL/GenBank/DDBJ databases">
        <title>Complete sequence of Desulfotomaculum ruminis DSM 2154.</title>
        <authorList>
            <person name="Lucas S."/>
            <person name="Copeland A."/>
            <person name="Lapidus A."/>
            <person name="Cheng J.-F."/>
            <person name="Goodwin L."/>
            <person name="Pitluck S."/>
            <person name="Lu M."/>
            <person name="Detter J.C."/>
            <person name="Han C."/>
            <person name="Tapia R."/>
            <person name="Land M."/>
            <person name="Hauser L."/>
            <person name="Kyrpides N."/>
            <person name="Ivanova N."/>
            <person name="Mikhailova N."/>
            <person name="Pagani I."/>
            <person name="Stams A.J.M."/>
            <person name="Plugge C.M."/>
            <person name="Muyzer G."/>
            <person name="Kuever J."/>
            <person name="Parshina S.N."/>
            <person name="Ivanova A.E."/>
            <person name="Nazina T.N."/>
            <person name="Brambilla E."/>
            <person name="Spring S."/>
            <person name="Klenk H.-P."/>
            <person name="Woyke T."/>
        </authorList>
    </citation>
    <scope>NUCLEOTIDE SEQUENCE [LARGE SCALE GENOMIC DNA]</scope>
    <source>
        <strain evidence="3">ATCC 23193 / DSM 2154 / NCIB 8452 / DL</strain>
    </source>
</reference>
<dbReference type="Proteomes" id="UP000009234">
    <property type="component" value="Chromosome"/>
</dbReference>
<proteinExistence type="predicted"/>
<evidence type="ECO:0000259" key="1">
    <source>
        <dbReference type="Pfam" id="PF00155"/>
    </source>
</evidence>
<evidence type="ECO:0000313" key="3">
    <source>
        <dbReference type="Proteomes" id="UP000009234"/>
    </source>
</evidence>
<reference evidence="2 3" key="2">
    <citation type="journal article" date="2012" name="Stand. Genomic Sci.">
        <title>Complete genome sequence of the sulfate-reducing firmicute Desulfotomaculum ruminis type strain (DL(T)).</title>
        <authorList>
            <person name="Spring S."/>
            <person name="Visser M."/>
            <person name="Lu M."/>
            <person name="Copeland A."/>
            <person name="Lapidus A."/>
            <person name="Lucas S."/>
            <person name="Cheng J.F."/>
            <person name="Han C."/>
            <person name="Tapia R."/>
            <person name="Goodwin L.A."/>
            <person name="Pitluck S."/>
            <person name="Ivanova N."/>
            <person name="Land M."/>
            <person name="Hauser L."/>
            <person name="Larimer F."/>
            <person name="Rohde M."/>
            <person name="Goker M."/>
            <person name="Detter J.C."/>
            <person name="Kyrpides N.C."/>
            <person name="Woyke T."/>
            <person name="Schaap P.J."/>
            <person name="Plugge C.M."/>
            <person name="Muyzer G."/>
            <person name="Kuever J."/>
            <person name="Pereira I.A."/>
            <person name="Parshina S.N."/>
            <person name="Bernier-Latmani R."/>
            <person name="Stams A.J."/>
            <person name="Klenk H.P."/>
        </authorList>
    </citation>
    <scope>NUCLEOTIDE SEQUENCE [LARGE SCALE GENOMIC DNA]</scope>
    <source>
        <strain evidence="3">ATCC 23193 / DSM 2154 / NCIB 8452 / DL</strain>
    </source>
</reference>
<keyword evidence="3" id="KW-1185">Reference proteome</keyword>
<dbReference type="PANTHER" id="PTHR43510">
    <property type="entry name" value="AMINOTRANSFERASE FUNCTION, HYPOTHETICAL (EUROFUNG)"/>
    <property type="match status" value="1"/>
</dbReference>
<dbReference type="InterPro" id="IPR015421">
    <property type="entry name" value="PyrdxlP-dep_Trfase_major"/>
</dbReference>
<dbReference type="STRING" id="696281.Desru_1826"/>
<dbReference type="eggNOG" id="COG0436">
    <property type="taxonomic scope" value="Bacteria"/>
</dbReference>
<keyword evidence="2" id="KW-0808">Transferase</keyword>
<dbReference type="AlphaFoldDB" id="F6DU14"/>
<dbReference type="InterPro" id="IPR015424">
    <property type="entry name" value="PyrdxlP-dep_Trfase"/>
</dbReference>
<dbReference type="Gene3D" id="3.90.1150.10">
    <property type="entry name" value="Aspartate Aminotransferase, domain 1"/>
    <property type="match status" value="1"/>
</dbReference>
<sequence length="373" mass="42964">MKLPDFKLERYFAKYEFNAPHLLCCSDCESFTIKEILSLEGESAFERFQNQWLGYTEAPGNPELRQTIADIYTQVSAENVLVTSGAEEAIFLFMNAALEKKDHIIVQYPCYQSLIEVASSIGCEVTRWEMQEKDNWELDLDFLSGSLRPNTRAIIINAPHNPTGYTPSVEKWNVLIELARSRNIVLFSDEVYRFLEYNAADRLPAACDLYENAVSLGVMSKTYGLAGLRIGWIATRNGEIYRRMASFKDYTSICNSAPSEFLSLIALKHRDKLACRNLDIIQENLLLLDQFFTRYSDKFLWQKPKAGPIAFPSIRWEASVEDFCLDLVQKKGVLLLPSNYYDFGQRNFRIGFGRKNLPQCLDKLDQYMQENKE</sequence>
<dbReference type="OrthoDB" id="9803354at2"/>
<feature type="domain" description="Aminotransferase class I/classII large" evidence="1">
    <location>
        <begin position="48"/>
        <end position="352"/>
    </location>
</feature>
<dbReference type="RefSeq" id="WP_013841853.1">
    <property type="nucleotide sequence ID" value="NC_015589.1"/>
</dbReference>
<dbReference type="CDD" id="cd00609">
    <property type="entry name" value="AAT_like"/>
    <property type="match status" value="1"/>
</dbReference>
<dbReference type="HOGENOM" id="CLU_017584_4_4_9"/>
<protein>
    <submittedName>
        <fullName evidence="2">Aminotransferase class I and II</fullName>
    </submittedName>
</protein>
<dbReference type="PANTHER" id="PTHR43510:SF1">
    <property type="entry name" value="AMINOTRANSFERASE FUNCTION, HYPOTHETICAL (EUROFUNG)"/>
    <property type="match status" value="1"/>
</dbReference>
<name>F6DU14_DESRL</name>